<keyword evidence="5 7" id="KW-0472">Membrane</keyword>
<dbReference type="InterPro" id="IPR037272">
    <property type="entry name" value="SNS_sf"/>
</dbReference>
<dbReference type="InterPro" id="IPR047218">
    <property type="entry name" value="YocR/YhdH-like"/>
</dbReference>
<dbReference type="PANTHER" id="PTHR42948">
    <property type="entry name" value="TRANSPORTER"/>
    <property type="match status" value="1"/>
</dbReference>
<dbReference type="STRING" id="742725.HMPREF9450_01436"/>
<dbReference type="PATRIC" id="fig|742725.3.peg.1522"/>
<evidence type="ECO:0000256" key="1">
    <source>
        <dbReference type="ARBA" id="ARBA00004141"/>
    </source>
</evidence>
<feature type="transmembrane region" description="Helical" evidence="7">
    <location>
        <begin position="7"/>
        <end position="28"/>
    </location>
</feature>
<feature type="transmembrane region" description="Helical" evidence="7">
    <location>
        <begin position="145"/>
        <end position="163"/>
    </location>
</feature>
<dbReference type="PROSITE" id="PS50267">
    <property type="entry name" value="NA_NEUROTRAN_SYMP_3"/>
    <property type="match status" value="1"/>
</dbReference>
<protein>
    <recommendedName>
        <fullName evidence="6">Transporter</fullName>
    </recommendedName>
</protein>
<organism evidence="8 9">
    <name type="scientific">Alistipes indistinctus YIT 12060</name>
    <dbReference type="NCBI Taxonomy" id="742725"/>
    <lineage>
        <taxon>Bacteria</taxon>
        <taxon>Pseudomonadati</taxon>
        <taxon>Bacteroidota</taxon>
        <taxon>Bacteroidia</taxon>
        <taxon>Bacteroidales</taxon>
        <taxon>Rikenellaceae</taxon>
        <taxon>Alistipes</taxon>
    </lineage>
</organism>
<name>G5H9X1_9BACT</name>
<reference evidence="8 9" key="1">
    <citation type="submission" date="2011-08" db="EMBL/GenBank/DDBJ databases">
        <title>The Genome Sequence of Alistipes indistinctus YIT 12060.</title>
        <authorList>
            <consortium name="The Broad Institute Genome Sequencing Platform"/>
            <person name="Earl A."/>
            <person name="Ward D."/>
            <person name="Feldgarden M."/>
            <person name="Gevers D."/>
            <person name="Morotomi M."/>
            <person name="Young S.K."/>
            <person name="Zeng Q."/>
            <person name="Gargeya S."/>
            <person name="Fitzgerald M."/>
            <person name="Haas B."/>
            <person name="Abouelleil A."/>
            <person name="Alvarado L."/>
            <person name="Arachchi H.M."/>
            <person name="Berlin A."/>
            <person name="Brown A."/>
            <person name="Chapman S.B."/>
            <person name="Chen Z."/>
            <person name="Dunbar C."/>
            <person name="Freedman E."/>
            <person name="Gearin G."/>
            <person name="Gellesch M."/>
            <person name="Goldberg J."/>
            <person name="Griggs A."/>
            <person name="Gujja S."/>
            <person name="Heiman D."/>
            <person name="Howarth C."/>
            <person name="Larson L."/>
            <person name="Lui A."/>
            <person name="MacDonald P.J.P."/>
            <person name="Montmayeur A."/>
            <person name="Murphy C."/>
            <person name="Neiman D."/>
            <person name="Pearson M."/>
            <person name="Priest M."/>
            <person name="Roberts A."/>
            <person name="Saif S."/>
            <person name="Shea T."/>
            <person name="Shenoy N."/>
            <person name="Sisk P."/>
            <person name="Stolte C."/>
            <person name="Sykes S."/>
            <person name="Wortman J."/>
            <person name="Nusbaum C."/>
            <person name="Birren B."/>
        </authorList>
    </citation>
    <scope>NUCLEOTIDE SEQUENCE [LARGE SCALE GENOMIC DNA]</scope>
    <source>
        <strain evidence="8 9">YIT 12060</strain>
    </source>
</reference>
<dbReference type="PRINTS" id="PR00176">
    <property type="entry name" value="NANEUSMPORT"/>
</dbReference>
<dbReference type="GeneID" id="92815527"/>
<keyword evidence="2 6" id="KW-0813">Transport</keyword>
<evidence type="ECO:0000313" key="8">
    <source>
        <dbReference type="EMBL" id="EHB91387.1"/>
    </source>
</evidence>
<feature type="transmembrane region" description="Helical" evidence="7">
    <location>
        <begin position="380"/>
        <end position="401"/>
    </location>
</feature>
<dbReference type="Proteomes" id="UP000006008">
    <property type="component" value="Unassembled WGS sequence"/>
</dbReference>
<dbReference type="GO" id="GO:0016020">
    <property type="term" value="C:membrane"/>
    <property type="evidence" value="ECO:0007669"/>
    <property type="project" value="UniProtKB-SubCell"/>
</dbReference>
<dbReference type="GO" id="GO:0015293">
    <property type="term" value="F:symporter activity"/>
    <property type="evidence" value="ECO:0007669"/>
    <property type="project" value="UniProtKB-KW"/>
</dbReference>
<comment type="caution">
    <text evidence="8">The sequence shown here is derived from an EMBL/GenBank/DDBJ whole genome shotgun (WGS) entry which is preliminary data.</text>
</comment>
<dbReference type="RefSeq" id="WP_009134242.1">
    <property type="nucleotide sequence ID" value="NZ_CP102250.1"/>
</dbReference>
<feature type="transmembrane region" description="Helical" evidence="7">
    <location>
        <begin position="426"/>
        <end position="446"/>
    </location>
</feature>
<evidence type="ECO:0000256" key="3">
    <source>
        <dbReference type="ARBA" id="ARBA00022692"/>
    </source>
</evidence>
<keyword evidence="6" id="KW-0769">Symport</keyword>
<feature type="transmembrane region" description="Helical" evidence="7">
    <location>
        <begin position="40"/>
        <end position="64"/>
    </location>
</feature>
<dbReference type="eggNOG" id="COG0733">
    <property type="taxonomic scope" value="Bacteria"/>
</dbReference>
<evidence type="ECO:0000256" key="2">
    <source>
        <dbReference type="ARBA" id="ARBA00022448"/>
    </source>
</evidence>
<gene>
    <name evidence="8" type="ORF">HMPREF9450_01436</name>
</gene>
<dbReference type="SUPFAM" id="SSF161070">
    <property type="entry name" value="SNF-like"/>
    <property type="match status" value="1"/>
</dbReference>
<comment type="similarity">
    <text evidence="6">Belongs to the sodium:neurotransmitter symporter (SNF) (TC 2.A.22) family.</text>
</comment>
<dbReference type="InterPro" id="IPR000175">
    <property type="entry name" value="Na/ntran_symport"/>
</dbReference>
<dbReference type="NCBIfam" id="NF037979">
    <property type="entry name" value="Na_transp"/>
    <property type="match status" value="1"/>
</dbReference>
<feature type="transmembrane region" description="Helical" evidence="7">
    <location>
        <begin position="175"/>
        <end position="195"/>
    </location>
</feature>
<dbReference type="HOGENOM" id="CLU_006855_3_4_10"/>
<dbReference type="OrthoDB" id="9762833at2"/>
<evidence type="ECO:0000256" key="4">
    <source>
        <dbReference type="ARBA" id="ARBA00022989"/>
    </source>
</evidence>
<keyword evidence="3 6" id="KW-0812">Transmembrane</keyword>
<feature type="transmembrane region" description="Helical" evidence="7">
    <location>
        <begin position="215"/>
        <end position="239"/>
    </location>
</feature>
<evidence type="ECO:0000256" key="7">
    <source>
        <dbReference type="SAM" id="Phobius"/>
    </source>
</evidence>
<dbReference type="PANTHER" id="PTHR42948:SF1">
    <property type="entry name" value="TRANSPORTER"/>
    <property type="match status" value="1"/>
</dbReference>
<keyword evidence="9" id="KW-1185">Reference proteome</keyword>
<keyword evidence="4 7" id="KW-1133">Transmembrane helix</keyword>
<evidence type="ECO:0000256" key="5">
    <source>
        <dbReference type="ARBA" id="ARBA00023136"/>
    </source>
</evidence>
<dbReference type="Pfam" id="PF00209">
    <property type="entry name" value="SNF"/>
    <property type="match status" value="2"/>
</dbReference>
<proteinExistence type="inferred from homology"/>
<dbReference type="EMBL" id="ADLD01000013">
    <property type="protein sequence ID" value="EHB91387.1"/>
    <property type="molecule type" value="Genomic_DNA"/>
</dbReference>
<accession>G5H9X1</accession>
<feature type="transmembrane region" description="Helical" evidence="7">
    <location>
        <begin position="260"/>
        <end position="281"/>
    </location>
</feature>
<dbReference type="PROSITE" id="PS00610">
    <property type="entry name" value="NA_NEUROTRAN_SYMP_1"/>
    <property type="match status" value="1"/>
</dbReference>
<dbReference type="AlphaFoldDB" id="G5H9X1"/>
<evidence type="ECO:0000313" key="9">
    <source>
        <dbReference type="Proteomes" id="UP000006008"/>
    </source>
</evidence>
<feature type="transmembrane region" description="Helical" evidence="7">
    <location>
        <begin position="85"/>
        <end position="111"/>
    </location>
</feature>
<feature type="transmembrane region" description="Helical" evidence="7">
    <location>
        <begin position="341"/>
        <end position="360"/>
    </location>
</feature>
<sequence length="447" mass="48603">MGSRGSFGSRFGVIAAVSGSVIGLGNIWRFPYVAGENGGAAFILIYIACSFLISIPLMLSEFSLGRSSKRNTKRAFQKLAPGTRWNYVGYMGIFCAFILLSFYCVIAGWALEFIKESVLNEFAGKSAAQISENFNGFIASGWRPVVWMGVFMLSTAFIVWSGIEKGIERYTKIFMPVFIVLLAALAINSLTLPGAREGIGFLLRPDFSKITGATILKAMGQSFFSMSLGLGCMITYGSYIRKGENLPKVASMVALSDMSVAILSGIAIFPAVFSFGISPTSGPELVFLTLPNIFAQMPGGYWIAIVFFVLLFLAAITSSISMFEVIAAYLTEELRMSRPKAVVGVLVTILVTGSLCALSQRPGSSLHIGSMNLFDLCDYLSSNVLMPLGGLLIVIFTGWVFSPEKLRNELTNNLTVNLWCYPAIRLLIRFVVPVVITLLFLTQIGIL</sequence>
<comment type="subcellular location">
    <subcellularLocation>
        <location evidence="1">Membrane</location>
        <topology evidence="1">Multi-pass membrane protein</topology>
    </subcellularLocation>
</comment>
<dbReference type="CDD" id="cd10336">
    <property type="entry name" value="SLC6sbd_Tyt1-Like"/>
    <property type="match status" value="1"/>
</dbReference>
<evidence type="ECO:0000256" key="6">
    <source>
        <dbReference type="RuleBase" id="RU003732"/>
    </source>
</evidence>
<feature type="transmembrane region" description="Helical" evidence="7">
    <location>
        <begin position="301"/>
        <end position="329"/>
    </location>
</feature>